<keyword evidence="2" id="KW-1185">Reference proteome</keyword>
<organism evidence="1 2">
    <name type="scientific">Naganishia adeliensis</name>
    <dbReference type="NCBI Taxonomy" id="92952"/>
    <lineage>
        <taxon>Eukaryota</taxon>
        <taxon>Fungi</taxon>
        <taxon>Dikarya</taxon>
        <taxon>Basidiomycota</taxon>
        <taxon>Agaricomycotina</taxon>
        <taxon>Tremellomycetes</taxon>
        <taxon>Filobasidiales</taxon>
        <taxon>Filobasidiaceae</taxon>
        <taxon>Naganishia</taxon>
    </lineage>
</organism>
<evidence type="ECO:0000313" key="2">
    <source>
        <dbReference type="Proteomes" id="UP001230649"/>
    </source>
</evidence>
<gene>
    <name evidence="1" type="ORF">QFC20_000791</name>
</gene>
<protein>
    <submittedName>
        <fullName evidence="1">Uncharacterized protein</fullName>
    </submittedName>
</protein>
<comment type="caution">
    <text evidence="1">The sequence shown here is derived from an EMBL/GenBank/DDBJ whole genome shotgun (WGS) entry which is preliminary data.</text>
</comment>
<dbReference type="Proteomes" id="UP001230649">
    <property type="component" value="Unassembled WGS sequence"/>
</dbReference>
<dbReference type="EMBL" id="JASBWS010000004">
    <property type="protein sequence ID" value="KAJ9116114.1"/>
    <property type="molecule type" value="Genomic_DNA"/>
</dbReference>
<evidence type="ECO:0000313" key="1">
    <source>
        <dbReference type="EMBL" id="KAJ9116114.1"/>
    </source>
</evidence>
<accession>A0ACC2WYC4</accession>
<proteinExistence type="predicted"/>
<name>A0ACC2WYC4_9TREE</name>
<reference evidence="1" key="1">
    <citation type="submission" date="2023-04" db="EMBL/GenBank/DDBJ databases">
        <title>Draft Genome sequencing of Naganishia species isolated from polar environments using Oxford Nanopore Technology.</title>
        <authorList>
            <person name="Leo P."/>
            <person name="Venkateswaran K."/>
        </authorList>
    </citation>
    <scope>NUCLEOTIDE SEQUENCE</scope>
    <source>
        <strain evidence="1">MNA-CCFEE 5262</strain>
    </source>
</reference>
<sequence length="724" mass="79037">MGDPLRLQDFQFLARIGKGQFGKALNIDLEKTVLVQGSIAQLSSESEWSPVPKLLATISSPSALHIVFSYANCGTLWDLFCSTDTTPTDKSKACFDEQWLQKDDGGNGTLFNSGSQSTDSNSLFKSAAGAPISTGSRRLQEDTLVFYIKQLVLALQWLHEEVKVVHRDIKPENILLMDDGRTVICDFGSAARLLNEGGDVRRQGQPGAKLWSRPRYLALSDCHTLHGTADYIAPEVLQTYEQVLLDSDASIFHHQSGDDSMCVREKRGYDASVDWWSFGAMCYELIMGLPPFYAPTIEETYGKIVSCEQSPEGTPGSFSNAYEGIGSGFGSGNSFFHAESEKRSQDYETEEERWAHWAWASPAVASLDRQDNDQLGGNTPATLAVTKAGLKLPVFDRLRQEATPDRDYLRRVAEQHQTPAASTAAFRPSYGNRFVTPGFKEAGAITGTRNSKVPLSVSRNMPRTVARGSGQKMVIMSESKALRLMVRCVQQSARKKNIASARKQKGLAESVGRVNRRLDTLDSQDAGGRGCLDDHAKSFMSRLKSVQQSSRNDFKSLSDNSGSVVMDKTKKIELQAARGSTSFRNPYGFDAFVAELGKIGENAYNHSSPCFARVTGFASSSSDSSVDSSIRNESDNGDVTPPFPSLPEPVEKGSTAGSVVRVEGKEMPSIQARSIDPKSMDKDELLSRLYPGFVRDTSKAAQSSTFDQGDVGVSRAGDRSGIPA</sequence>